<accession>A0A224Y539</accession>
<organism evidence="1">
    <name type="scientific">Rhipicephalus zambeziensis</name>
    <dbReference type="NCBI Taxonomy" id="60191"/>
    <lineage>
        <taxon>Eukaryota</taxon>
        <taxon>Metazoa</taxon>
        <taxon>Ecdysozoa</taxon>
        <taxon>Arthropoda</taxon>
        <taxon>Chelicerata</taxon>
        <taxon>Arachnida</taxon>
        <taxon>Acari</taxon>
        <taxon>Parasitiformes</taxon>
        <taxon>Ixodida</taxon>
        <taxon>Ixodoidea</taxon>
        <taxon>Ixodidae</taxon>
        <taxon>Rhipicephalinae</taxon>
        <taxon>Rhipicephalus</taxon>
        <taxon>Rhipicephalus</taxon>
    </lineage>
</organism>
<sequence length="117" mass="13236">MVNCFSSSTNNKHSQMTTYSSVHVTMLEKKKKITRVLCPQSLQAFLLPTSLHVFSFKQSSLRVTAQHSHETLVHSEPNGAYVTSEQLVRLGRWLESGSNIAQRWRFAVDSLIPYPTA</sequence>
<name>A0A224Y539_9ACAR</name>
<proteinExistence type="predicted"/>
<dbReference type="EMBL" id="GFPF01001511">
    <property type="protein sequence ID" value="MAA12657.1"/>
    <property type="molecule type" value="Transcribed_RNA"/>
</dbReference>
<reference evidence="1" key="1">
    <citation type="journal article" date="2017" name="Parasit. Vectors">
        <title>Sialotranscriptomics of Rhipicephalus zambeziensis reveals intricate expression profiles of secretory proteins and suggests tight temporal transcriptional regulation during blood-feeding.</title>
        <authorList>
            <person name="de Castro M.H."/>
            <person name="de Klerk D."/>
            <person name="Pienaar R."/>
            <person name="Rees D.J.G."/>
            <person name="Mans B.J."/>
        </authorList>
    </citation>
    <scope>NUCLEOTIDE SEQUENCE</scope>
    <source>
        <tissue evidence="1">Salivary glands</tissue>
    </source>
</reference>
<protein>
    <submittedName>
        <fullName evidence="1">Uncharacterized protein</fullName>
    </submittedName>
</protein>
<dbReference type="AlphaFoldDB" id="A0A224Y539"/>
<evidence type="ECO:0000313" key="1">
    <source>
        <dbReference type="EMBL" id="MAA12657.1"/>
    </source>
</evidence>